<protein>
    <submittedName>
        <fullName evidence="2">Uncharacterized protein</fullName>
    </submittedName>
</protein>
<dbReference type="AlphaFoldDB" id="A0A0K0DFN0"/>
<accession>A0A0K0DFN0</accession>
<name>A0A0K0DFN0_ANGCA</name>
<keyword evidence="1" id="KW-1185">Reference proteome</keyword>
<proteinExistence type="predicted"/>
<evidence type="ECO:0000313" key="1">
    <source>
        <dbReference type="Proteomes" id="UP000035642"/>
    </source>
</evidence>
<evidence type="ECO:0000313" key="2">
    <source>
        <dbReference type="WBParaSite" id="ACAC_0000978201-mRNA-1"/>
    </source>
</evidence>
<reference evidence="2" key="2">
    <citation type="submission" date="2017-02" db="UniProtKB">
        <authorList>
            <consortium name="WormBaseParasite"/>
        </authorList>
    </citation>
    <scope>IDENTIFICATION</scope>
</reference>
<sequence length="148" mass="17046">MNIFVSEKIPIYSSCLKFWDSGNCEFVEGIFCVILVGEAIFAQEVVTVLEEVDHRLIRVAPNCRVSILAFLCDSCVWKLFLCFRQGVLQAVEQWFACLLPLMPSIRRRQAHWGDLGLPYVRGRNHQIGISGTRFVLSIQQHYFHTKLL</sequence>
<reference evidence="1" key="1">
    <citation type="submission" date="2012-09" db="EMBL/GenBank/DDBJ databases">
        <authorList>
            <person name="Martin A.A."/>
        </authorList>
    </citation>
    <scope>NUCLEOTIDE SEQUENCE</scope>
</reference>
<organism evidence="1 2">
    <name type="scientific">Angiostrongylus cantonensis</name>
    <name type="common">Rat lungworm</name>
    <dbReference type="NCBI Taxonomy" id="6313"/>
    <lineage>
        <taxon>Eukaryota</taxon>
        <taxon>Metazoa</taxon>
        <taxon>Ecdysozoa</taxon>
        <taxon>Nematoda</taxon>
        <taxon>Chromadorea</taxon>
        <taxon>Rhabditida</taxon>
        <taxon>Rhabditina</taxon>
        <taxon>Rhabditomorpha</taxon>
        <taxon>Strongyloidea</taxon>
        <taxon>Metastrongylidae</taxon>
        <taxon>Angiostrongylus</taxon>
    </lineage>
</organism>
<dbReference type="Proteomes" id="UP000035642">
    <property type="component" value="Unassembled WGS sequence"/>
</dbReference>
<dbReference type="WBParaSite" id="ACAC_0000978201-mRNA-1">
    <property type="protein sequence ID" value="ACAC_0000978201-mRNA-1"/>
    <property type="gene ID" value="ACAC_0000978201"/>
</dbReference>